<keyword evidence="1" id="KW-0812">Transmembrane</keyword>
<comment type="caution">
    <text evidence="2">The sequence shown here is derived from an EMBL/GenBank/DDBJ whole genome shotgun (WGS) entry which is preliminary data.</text>
</comment>
<feature type="transmembrane region" description="Helical" evidence="1">
    <location>
        <begin position="136"/>
        <end position="159"/>
    </location>
</feature>
<keyword evidence="3" id="KW-1185">Reference proteome</keyword>
<accession>A0A226EBV5</accession>
<dbReference type="OrthoDB" id="416987at2759"/>
<gene>
    <name evidence="2" type="ORF">Fcan01_11527</name>
</gene>
<dbReference type="AlphaFoldDB" id="A0A226EBV5"/>
<dbReference type="EMBL" id="LNIX01000005">
    <property type="protein sequence ID" value="OXA55112.1"/>
    <property type="molecule type" value="Genomic_DNA"/>
</dbReference>
<feature type="transmembrane region" description="Helical" evidence="1">
    <location>
        <begin position="241"/>
        <end position="261"/>
    </location>
</feature>
<feature type="transmembrane region" description="Helical" evidence="1">
    <location>
        <begin position="52"/>
        <end position="74"/>
    </location>
</feature>
<protein>
    <submittedName>
        <fullName evidence="2">Uncharacterized protein</fullName>
    </submittedName>
</protein>
<feature type="transmembrane region" description="Helical" evidence="1">
    <location>
        <begin position="273"/>
        <end position="298"/>
    </location>
</feature>
<feature type="transmembrane region" description="Helical" evidence="1">
    <location>
        <begin position="179"/>
        <end position="197"/>
    </location>
</feature>
<evidence type="ECO:0000313" key="3">
    <source>
        <dbReference type="Proteomes" id="UP000198287"/>
    </source>
</evidence>
<reference evidence="2 3" key="1">
    <citation type="submission" date="2015-12" db="EMBL/GenBank/DDBJ databases">
        <title>The genome of Folsomia candida.</title>
        <authorList>
            <person name="Faddeeva A."/>
            <person name="Derks M.F."/>
            <person name="Anvar Y."/>
            <person name="Smit S."/>
            <person name="Van Straalen N."/>
            <person name="Roelofs D."/>
        </authorList>
    </citation>
    <scope>NUCLEOTIDE SEQUENCE [LARGE SCALE GENOMIC DNA]</scope>
    <source>
        <strain evidence="2 3">VU population</strain>
        <tissue evidence="2">Whole body</tissue>
    </source>
</reference>
<sequence length="366" mass="42086">MDLTKLFKLFKSCIIYFEKARILKLPYKWDRKSDNARGRRSRTELISIRGRWMLLLVYNIIMVFRVKTVMASRIEFRTKIQTALFLVVYTGSIIVKMDFTDYKAIPLFVESAKTMGQVLAKYRAFRKRKIDMLTNFMLWPLIPATYVAFSLAIPIIITLNPCIPPFLGSGFDKNADNPSFVLATPSHGIATVLNNVTMLKRLLHGYLNGNHLANRVNDVVQIYRMLTILEVMLNECVQRRIMLLLTLAGPLVQTFSIYALIAFRLELGVLDLLLFSLLTADAFTLNLLMFQAAAMVNVRSKEIVDMWKYWKPRSGQKKERSVTRCFKSLRPLRIKFGNSYAEGTTFLKVQDHCLTQTVSLLVITKA</sequence>
<evidence type="ECO:0000256" key="1">
    <source>
        <dbReference type="SAM" id="Phobius"/>
    </source>
</evidence>
<keyword evidence="1" id="KW-1133">Transmembrane helix</keyword>
<dbReference type="Proteomes" id="UP000198287">
    <property type="component" value="Unassembled WGS sequence"/>
</dbReference>
<name>A0A226EBV5_FOLCA</name>
<keyword evidence="1" id="KW-0472">Membrane</keyword>
<proteinExistence type="predicted"/>
<evidence type="ECO:0000313" key="2">
    <source>
        <dbReference type="EMBL" id="OXA55112.1"/>
    </source>
</evidence>
<organism evidence="2 3">
    <name type="scientific">Folsomia candida</name>
    <name type="common">Springtail</name>
    <dbReference type="NCBI Taxonomy" id="158441"/>
    <lineage>
        <taxon>Eukaryota</taxon>
        <taxon>Metazoa</taxon>
        <taxon>Ecdysozoa</taxon>
        <taxon>Arthropoda</taxon>
        <taxon>Hexapoda</taxon>
        <taxon>Collembola</taxon>
        <taxon>Entomobryomorpha</taxon>
        <taxon>Isotomoidea</taxon>
        <taxon>Isotomidae</taxon>
        <taxon>Proisotominae</taxon>
        <taxon>Folsomia</taxon>
    </lineage>
</organism>